<dbReference type="PIRSF" id="PIRSF028451">
    <property type="entry name" value="UCP028451"/>
    <property type="match status" value="1"/>
</dbReference>
<dbReference type="InterPro" id="IPR015996">
    <property type="entry name" value="UCP028451"/>
</dbReference>
<dbReference type="PANTHER" id="PTHR36452">
    <property type="entry name" value="CHROMOSOME 12, WHOLE GENOME SHOTGUN SEQUENCE"/>
    <property type="match status" value="1"/>
</dbReference>
<dbReference type="PANTHER" id="PTHR36452:SF1">
    <property type="entry name" value="DUF2461 DOMAIN-CONTAINING PROTEIN"/>
    <property type="match status" value="1"/>
</dbReference>
<organism evidence="1">
    <name type="scientific">hydrothermal vent metagenome</name>
    <dbReference type="NCBI Taxonomy" id="652676"/>
    <lineage>
        <taxon>unclassified sequences</taxon>
        <taxon>metagenomes</taxon>
        <taxon>ecological metagenomes</taxon>
    </lineage>
</organism>
<evidence type="ECO:0000313" key="1">
    <source>
        <dbReference type="EMBL" id="VAW74051.1"/>
    </source>
</evidence>
<protein>
    <recommendedName>
        <fullName evidence="2">TIGR02453 family protein</fullName>
    </recommendedName>
</protein>
<dbReference type="NCBIfam" id="TIGR02453">
    <property type="entry name" value="TIGR02453 family protein"/>
    <property type="match status" value="1"/>
</dbReference>
<evidence type="ECO:0008006" key="2">
    <source>
        <dbReference type="Google" id="ProtNLM"/>
    </source>
</evidence>
<dbReference type="EMBL" id="UOFL01000050">
    <property type="protein sequence ID" value="VAW74051.1"/>
    <property type="molecule type" value="Genomic_DNA"/>
</dbReference>
<proteinExistence type="predicted"/>
<gene>
    <name evidence="1" type="ORF">MNBD_GAMMA12-2732</name>
</gene>
<sequence length="231" mass="26760">MSTQFAGLSNQFFRFLTDLQKNNNREWFTENKERYQKQIVTPMLEFMRLIQPKIAKISPHIIVKVKAHNGSLFRIYRDTRFSNDKTPYKTHVACHFRHELGRNAHAPGLYVHFAPDEIRFGGGIWKPDSLALGKLRDSIVDNANAWKSVKNRKAFKELTTGIQGDSLIRTPRGYSTDHQHIEDLKRKSFFAMHQSTMKVAKSADLLSEVEKSFKAISPLLDFIAFSLDLRY</sequence>
<name>A0A3B0Y2V6_9ZZZZ</name>
<dbReference type="InterPro" id="IPR012808">
    <property type="entry name" value="CHP02453"/>
</dbReference>
<dbReference type="AlphaFoldDB" id="A0A3B0Y2V6"/>
<reference evidence="1" key="1">
    <citation type="submission" date="2018-06" db="EMBL/GenBank/DDBJ databases">
        <authorList>
            <person name="Zhirakovskaya E."/>
        </authorList>
    </citation>
    <scope>NUCLEOTIDE SEQUENCE</scope>
</reference>
<accession>A0A3B0Y2V6</accession>
<dbReference type="Pfam" id="PF09365">
    <property type="entry name" value="DUF2461"/>
    <property type="match status" value="1"/>
</dbReference>